<sequence length="144" mass="16031">MFGHVIPGVASLRASIPAQRAVDYYLVWLVFLLVLRYWRTAPEGCTAICATVGPEGDTVFDELIAAVLVSRPARLVFACNTVLAAEQVRRFLADFRVSFEAGKTRYQRAYSLPGFAFDKHTEISVVDVNVSNKRQQLVAGMQYV</sequence>
<gene>
    <name evidence="1" type="ORF">M421DRAFT_287</name>
</gene>
<keyword evidence="2" id="KW-1185">Reference proteome</keyword>
<dbReference type="EMBL" id="ML978956">
    <property type="protein sequence ID" value="KAF1934133.1"/>
    <property type="molecule type" value="Genomic_DNA"/>
</dbReference>
<dbReference type="OrthoDB" id="2849215at2759"/>
<dbReference type="RefSeq" id="XP_033454381.1">
    <property type="nucleotide sequence ID" value="XM_033588986.1"/>
</dbReference>
<organism evidence="1 2">
    <name type="scientific">Didymella exigua CBS 183.55</name>
    <dbReference type="NCBI Taxonomy" id="1150837"/>
    <lineage>
        <taxon>Eukaryota</taxon>
        <taxon>Fungi</taxon>
        <taxon>Dikarya</taxon>
        <taxon>Ascomycota</taxon>
        <taxon>Pezizomycotina</taxon>
        <taxon>Dothideomycetes</taxon>
        <taxon>Pleosporomycetidae</taxon>
        <taxon>Pleosporales</taxon>
        <taxon>Pleosporineae</taxon>
        <taxon>Didymellaceae</taxon>
        <taxon>Didymella</taxon>
    </lineage>
</organism>
<dbReference type="AlphaFoldDB" id="A0A6A5S2J3"/>
<dbReference type="Proteomes" id="UP000800082">
    <property type="component" value="Unassembled WGS sequence"/>
</dbReference>
<proteinExistence type="predicted"/>
<protein>
    <submittedName>
        <fullName evidence="1">Uncharacterized protein</fullName>
    </submittedName>
</protein>
<evidence type="ECO:0000313" key="1">
    <source>
        <dbReference type="EMBL" id="KAF1934133.1"/>
    </source>
</evidence>
<dbReference type="GeneID" id="54346633"/>
<name>A0A6A5S2J3_9PLEO</name>
<evidence type="ECO:0000313" key="2">
    <source>
        <dbReference type="Proteomes" id="UP000800082"/>
    </source>
</evidence>
<accession>A0A6A5S2J3</accession>
<reference evidence="1" key="1">
    <citation type="journal article" date="2020" name="Stud. Mycol.">
        <title>101 Dothideomycetes genomes: a test case for predicting lifestyles and emergence of pathogens.</title>
        <authorList>
            <person name="Haridas S."/>
            <person name="Albert R."/>
            <person name="Binder M."/>
            <person name="Bloem J."/>
            <person name="Labutti K."/>
            <person name="Salamov A."/>
            <person name="Andreopoulos B."/>
            <person name="Baker S."/>
            <person name="Barry K."/>
            <person name="Bills G."/>
            <person name="Bluhm B."/>
            <person name="Cannon C."/>
            <person name="Castanera R."/>
            <person name="Culley D."/>
            <person name="Daum C."/>
            <person name="Ezra D."/>
            <person name="Gonzalez J."/>
            <person name="Henrissat B."/>
            <person name="Kuo A."/>
            <person name="Liang C."/>
            <person name="Lipzen A."/>
            <person name="Lutzoni F."/>
            <person name="Magnuson J."/>
            <person name="Mondo S."/>
            <person name="Nolan M."/>
            <person name="Ohm R."/>
            <person name="Pangilinan J."/>
            <person name="Park H.-J."/>
            <person name="Ramirez L."/>
            <person name="Alfaro M."/>
            <person name="Sun H."/>
            <person name="Tritt A."/>
            <person name="Yoshinaga Y."/>
            <person name="Zwiers L.-H."/>
            <person name="Turgeon B."/>
            <person name="Goodwin S."/>
            <person name="Spatafora J."/>
            <person name="Crous P."/>
            <person name="Grigoriev I."/>
        </authorList>
    </citation>
    <scope>NUCLEOTIDE SEQUENCE</scope>
    <source>
        <strain evidence="1">CBS 183.55</strain>
    </source>
</reference>